<dbReference type="OrthoDB" id="1085895at2"/>
<dbReference type="GeneID" id="82151200"/>
<reference evidence="1 2" key="1">
    <citation type="submission" date="2019-02" db="EMBL/GenBank/DDBJ databases">
        <title>Isolation and identification of novel species under the genus Muribaculum.</title>
        <authorList>
            <person name="Miyake S."/>
            <person name="Ding Y."/>
            <person name="Low A."/>
            <person name="Soh M."/>
            <person name="Seedorf H."/>
        </authorList>
    </citation>
    <scope>NUCLEOTIDE SEQUENCE [LARGE SCALE GENOMIC DNA]</scope>
    <source>
        <strain evidence="1 2">TLL-A4</strain>
        <plasmid evidence="2">ptaa-4-1</plasmid>
    </source>
</reference>
<dbReference type="Proteomes" id="UP000297031">
    <property type="component" value="Plasmid pTAA-4-1"/>
</dbReference>
<dbReference type="AlphaFoldDB" id="A0A4P7VS25"/>
<keyword evidence="2" id="KW-1185">Reference proteome</keyword>
<geneLocation type="plasmid" evidence="2">
    <name>ptaa-4-1</name>
</geneLocation>
<dbReference type="Gene3D" id="1.10.10.60">
    <property type="entry name" value="Homeodomain-like"/>
    <property type="match status" value="1"/>
</dbReference>
<sequence length="173" mass="20464">MAKYSQAKIKECEEWIMENGLMEHGGAKLKDFFKAMGLHHKTYYQWLQKPEFREAIDRAKQYFKEHLCRELVESLAKSAKGYDHQITEENTEYRQNPQNPSQPIIHRMRRKTTTVHVKSDVAAAIFLLCNLDPEHYQNRQRNDVAIKKDSDPDEQMTPEELAAEIERLEMIQK</sequence>
<gene>
    <name evidence="1" type="ORF">E7746_14645</name>
</gene>
<name>A0A4P7VS25_9BACT</name>
<proteinExistence type="predicted"/>
<evidence type="ECO:0000313" key="2">
    <source>
        <dbReference type="Proteomes" id="UP000297031"/>
    </source>
</evidence>
<evidence type="ECO:0000313" key="1">
    <source>
        <dbReference type="EMBL" id="QCD37176.1"/>
    </source>
</evidence>
<dbReference type="KEGG" id="mgod:E7746_14645"/>
<dbReference type="RefSeq" id="WP_135472891.1">
    <property type="nucleotide sequence ID" value="NZ_CP039394.1"/>
</dbReference>
<keyword evidence="1" id="KW-0614">Plasmid</keyword>
<accession>A0A4P7VS25</accession>
<organism evidence="1 2">
    <name type="scientific">Muribaculum gordoncarteri</name>
    <dbReference type="NCBI Taxonomy" id="2530390"/>
    <lineage>
        <taxon>Bacteria</taxon>
        <taxon>Pseudomonadati</taxon>
        <taxon>Bacteroidota</taxon>
        <taxon>Bacteroidia</taxon>
        <taxon>Bacteroidales</taxon>
        <taxon>Muribaculaceae</taxon>
        <taxon>Muribaculum</taxon>
    </lineage>
</organism>
<dbReference type="EMBL" id="CP039394">
    <property type="protein sequence ID" value="QCD37176.1"/>
    <property type="molecule type" value="Genomic_DNA"/>
</dbReference>
<protein>
    <submittedName>
        <fullName evidence="1">Uncharacterized protein</fullName>
    </submittedName>
</protein>